<dbReference type="AlphaFoldDB" id="A0A858R6S9"/>
<feature type="region of interest" description="Disordered" evidence="1">
    <location>
        <begin position="84"/>
        <end position="108"/>
    </location>
</feature>
<accession>A0A858R6S9</accession>
<sequence length="120" mass="13288">MDAQTSIPYPDISRLPDDQAQAVSRLVRLVNELRRRRPDLDRVAVSTETALDRHAAHLLAQHIERLGLPFELMLSPWDGRQFMEGKGHDGLPVTPAAPSPPVTPEAVAARARELRASLGR</sequence>
<keyword evidence="3" id="KW-1185">Reference proteome</keyword>
<evidence type="ECO:0000256" key="1">
    <source>
        <dbReference type="SAM" id="MobiDB-lite"/>
    </source>
</evidence>
<proteinExistence type="predicted"/>
<gene>
    <name evidence="2" type="ORF">HHL28_07620</name>
</gene>
<reference evidence="2" key="1">
    <citation type="submission" date="2020-04" db="EMBL/GenBank/DDBJ databases">
        <title>A desert anoxygenic phototrophic bacterium fixes CO2 using RubisCO under aerobic conditions.</title>
        <authorList>
            <person name="Tang K."/>
        </authorList>
    </citation>
    <scope>NUCLEOTIDE SEQUENCE [LARGE SCALE GENOMIC DNA]</scope>
    <source>
        <strain evidence="2">MIMtkB3</strain>
    </source>
</reference>
<dbReference type="EMBL" id="CP051775">
    <property type="protein sequence ID" value="QJE72972.1"/>
    <property type="molecule type" value="Genomic_DNA"/>
</dbReference>
<evidence type="ECO:0000313" key="2">
    <source>
        <dbReference type="EMBL" id="QJE72972.1"/>
    </source>
</evidence>
<dbReference type="Proteomes" id="UP000501891">
    <property type="component" value="Chromosome"/>
</dbReference>
<name>A0A858R6S9_9PROT</name>
<evidence type="ECO:0000313" key="3">
    <source>
        <dbReference type="Proteomes" id="UP000501891"/>
    </source>
</evidence>
<dbReference type="KEGG" id="acru:HHL28_07620"/>
<organism evidence="2 3">
    <name type="scientific">Aerophototrophica crusticola</name>
    <dbReference type="NCBI Taxonomy" id="1709002"/>
    <lineage>
        <taxon>Bacteria</taxon>
        <taxon>Pseudomonadati</taxon>
        <taxon>Pseudomonadota</taxon>
        <taxon>Alphaproteobacteria</taxon>
        <taxon>Rhodospirillales</taxon>
        <taxon>Rhodospirillaceae</taxon>
        <taxon>Aerophototrophica</taxon>
    </lineage>
</organism>
<protein>
    <submittedName>
        <fullName evidence="2">Uncharacterized protein</fullName>
    </submittedName>
</protein>